<dbReference type="Gene3D" id="3.30.710.10">
    <property type="entry name" value="Potassium Channel Kv1.1, Chain A"/>
    <property type="match status" value="1"/>
</dbReference>
<dbReference type="InterPro" id="IPR000210">
    <property type="entry name" value="BTB/POZ_dom"/>
</dbReference>
<dbReference type="SUPFAM" id="SSF54695">
    <property type="entry name" value="POZ domain"/>
    <property type="match status" value="1"/>
</dbReference>
<feature type="domain" description="BTB" evidence="1">
    <location>
        <begin position="39"/>
        <end position="101"/>
    </location>
</feature>
<evidence type="ECO:0000313" key="2">
    <source>
        <dbReference type="Ensembl" id="ENSMMDP00005009902.1"/>
    </source>
</evidence>
<keyword evidence="3" id="KW-1185">Reference proteome</keyword>
<name>A0A667X3U9_9TELE</name>
<dbReference type="Pfam" id="PF00651">
    <property type="entry name" value="BTB"/>
    <property type="match status" value="1"/>
</dbReference>
<dbReference type="InParanoid" id="A0A667X3U9"/>
<evidence type="ECO:0000259" key="1">
    <source>
        <dbReference type="PROSITE" id="PS50097"/>
    </source>
</evidence>
<dbReference type="Ensembl" id="ENSMMDT00005010210.1">
    <property type="protein sequence ID" value="ENSMMDP00005009902.1"/>
    <property type="gene ID" value="ENSMMDG00005005411.1"/>
</dbReference>
<dbReference type="PROSITE" id="PS50097">
    <property type="entry name" value="BTB"/>
    <property type="match status" value="1"/>
</dbReference>
<dbReference type="InterPro" id="IPR050457">
    <property type="entry name" value="ZnFinger_BTB_dom_contain"/>
</dbReference>
<sequence>MSLVAMSAPRSSVFTFESTVHSCHVLRCLDDQRQRDMLCDVTVVVEGLNFRAHRSVLVSCSEYFTHRISSHTQHGAVILCDSRRLEPLLKFATTSKLLFTSILGFRDLDKAVSISSSRVLPSNRGFAPCPRRPRTRNQGTLMC</sequence>
<dbReference type="AlphaFoldDB" id="A0A667X3U9"/>
<dbReference type="PANTHER" id="PTHR46105">
    <property type="entry name" value="AGAP004733-PA"/>
    <property type="match status" value="1"/>
</dbReference>
<dbReference type="GO" id="GO:0000978">
    <property type="term" value="F:RNA polymerase II cis-regulatory region sequence-specific DNA binding"/>
    <property type="evidence" value="ECO:0007669"/>
    <property type="project" value="TreeGrafter"/>
</dbReference>
<organism evidence="2 3">
    <name type="scientific">Myripristis murdjan</name>
    <name type="common">pinecone soldierfish</name>
    <dbReference type="NCBI Taxonomy" id="586833"/>
    <lineage>
        <taxon>Eukaryota</taxon>
        <taxon>Metazoa</taxon>
        <taxon>Chordata</taxon>
        <taxon>Craniata</taxon>
        <taxon>Vertebrata</taxon>
        <taxon>Euteleostomi</taxon>
        <taxon>Actinopterygii</taxon>
        <taxon>Neopterygii</taxon>
        <taxon>Teleostei</taxon>
        <taxon>Neoteleostei</taxon>
        <taxon>Acanthomorphata</taxon>
        <taxon>Holocentriformes</taxon>
        <taxon>Holocentridae</taxon>
        <taxon>Myripristis</taxon>
    </lineage>
</organism>
<dbReference type="GO" id="GO:0000981">
    <property type="term" value="F:DNA-binding transcription factor activity, RNA polymerase II-specific"/>
    <property type="evidence" value="ECO:0007669"/>
    <property type="project" value="TreeGrafter"/>
</dbReference>
<dbReference type="Proteomes" id="UP000472263">
    <property type="component" value="Chromosome 14"/>
</dbReference>
<reference evidence="2" key="2">
    <citation type="submission" date="2025-08" db="UniProtKB">
        <authorList>
            <consortium name="Ensembl"/>
        </authorList>
    </citation>
    <scope>IDENTIFICATION</scope>
</reference>
<reference evidence="2" key="1">
    <citation type="submission" date="2019-06" db="EMBL/GenBank/DDBJ databases">
        <authorList>
            <consortium name="Wellcome Sanger Institute Data Sharing"/>
        </authorList>
    </citation>
    <scope>NUCLEOTIDE SEQUENCE [LARGE SCALE GENOMIC DNA]</scope>
</reference>
<dbReference type="PANTHER" id="PTHR46105:SF23">
    <property type="entry name" value="TRANSCRIPTION REGULATOR PROTEIN BACH1"/>
    <property type="match status" value="1"/>
</dbReference>
<reference evidence="2" key="3">
    <citation type="submission" date="2025-09" db="UniProtKB">
        <authorList>
            <consortium name="Ensembl"/>
        </authorList>
    </citation>
    <scope>IDENTIFICATION</scope>
</reference>
<dbReference type="InterPro" id="IPR011333">
    <property type="entry name" value="SKP1/BTB/POZ_sf"/>
</dbReference>
<dbReference type="GeneTree" id="ENSGT00940000158923"/>
<evidence type="ECO:0000313" key="3">
    <source>
        <dbReference type="Proteomes" id="UP000472263"/>
    </source>
</evidence>
<proteinExistence type="predicted"/>
<accession>A0A667X3U9</accession>
<protein>
    <recommendedName>
        <fullName evidence="1">BTB domain-containing protein</fullName>
    </recommendedName>
</protein>